<dbReference type="KEGG" id="chig:CH63R_00512"/>
<dbReference type="Proteomes" id="UP000092177">
    <property type="component" value="Chromosome 1"/>
</dbReference>
<keyword evidence="2" id="KW-1185">Reference proteome</keyword>
<sequence>MAHQGLRALIDINEWNPSSPITGVRHEGYYRTNAEQSYLAAQCANVLVPREPGDAHVRNPAGTSPDGTFSTVGGTGFPTFRCPISRIGALTKPPYFQGLRIVSWPGMKRQDLTRPVSGSERVDGEL</sequence>
<dbReference type="RefSeq" id="XP_018163849.1">
    <property type="nucleotide sequence ID" value="XM_018295487.1"/>
</dbReference>
<proteinExistence type="predicted"/>
<reference evidence="2" key="1">
    <citation type="journal article" date="2017" name="BMC Genomics">
        <title>Gapless genome assembly of Colletotrichum higginsianum reveals chromosome structure and association of transposable elements with secondary metabolite gene clusters.</title>
        <authorList>
            <person name="Dallery J.-F."/>
            <person name="Lapalu N."/>
            <person name="Zampounis A."/>
            <person name="Pigne S."/>
            <person name="Luyten I."/>
            <person name="Amselem J."/>
            <person name="Wittenberg A.H.J."/>
            <person name="Zhou S."/>
            <person name="de Queiroz M.V."/>
            <person name="Robin G.P."/>
            <person name="Auger A."/>
            <person name="Hainaut M."/>
            <person name="Henrissat B."/>
            <person name="Kim K.-T."/>
            <person name="Lee Y.-H."/>
            <person name="Lespinet O."/>
            <person name="Schwartz D.C."/>
            <person name="Thon M.R."/>
            <person name="O'Connell R.J."/>
        </authorList>
    </citation>
    <scope>NUCLEOTIDE SEQUENCE [LARGE SCALE GENOMIC DNA]</scope>
    <source>
        <strain evidence="2">IMI 349063</strain>
    </source>
</reference>
<evidence type="ECO:0000313" key="2">
    <source>
        <dbReference type="Proteomes" id="UP000092177"/>
    </source>
</evidence>
<dbReference type="AlphaFoldDB" id="A0A1B7YTQ1"/>
<dbReference type="EMBL" id="LTAN01000001">
    <property type="protein sequence ID" value="OBR15332.1"/>
    <property type="molecule type" value="Genomic_DNA"/>
</dbReference>
<name>A0A1B7YTQ1_COLHI</name>
<accession>A0A1B7YTQ1</accession>
<gene>
    <name evidence="1" type="ORF">CH63R_00512</name>
</gene>
<comment type="caution">
    <text evidence="1">The sequence shown here is derived from an EMBL/GenBank/DDBJ whole genome shotgun (WGS) entry which is preliminary data.</text>
</comment>
<organism evidence="1 2">
    <name type="scientific">Colletotrichum higginsianum (strain IMI 349063)</name>
    <name type="common">Crucifer anthracnose fungus</name>
    <dbReference type="NCBI Taxonomy" id="759273"/>
    <lineage>
        <taxon>Eukaryota</taxon>
        <taxon>Fungi</taxon>
        <taxon>Dikarya</taxon>
        <taxon>Ascomycota</taxon>
        <taxon>Pezizomycotina</taxon>
        <taxon>Sordariomycetes</taxon>
        <taxon>Hypocreomycetidae</taxon>
        <taxon>Glomerellales</taxon>
        <taxon>Glomerellaceae</taxon>
        <taxon>Colletotrichum</taxon>
        <taxon>Colletotrichum destructivum species complex</taxon>
    </lineage>
</organism>
<protein>
    <submittedName>
        <fullName evidence="1">Uncharacterized protein</fullName>
    </submittedName>
</protein>
<dbReference type="VEuPathDB" id="FungiDB:CH63R_00512"/>
<evidence type="ECO:0000313" key="1">
    <source>
        <dbReference type="EMBL" id="OBR15332.1"/>
    </source>
</evidence>
<dbReference type="GeneID" id="28859594"/>